<dbReference type="GO" id="GO:0008233">
    <property type="term" value="F:peptidase activity"/>
    <property type="evidence" value="ECO:0007669"/>
    <property type="project" value="TreeGrafter"/>
</dbReference>
<protein>
    <submittedName>
        <fullName evidence="1">Uncharacterized protein</fullName>
    </submittedName>
</protein>
<dbReference type="PANTHER" id="PTHR42307">
    <property type="entry name" value="PUP DEAMIDASE/DEPUPYLASE"/>
    <property type="match status" value="1"/>
</dbReference>
<evidence type="ECO:0000313" key="1">
    <source>
        <dbReference type="EMBL" id="SVA97585.1"/>
    </source>
</evidence>
<dbReference type="GO" id="GO:0005524">
    <property type="term" value="F:ATP binding"/>
    <property type="evidence" value="ECO:0007669"/>
    <property type="project" value="TreeGrafter"/>
</dbReference>
<proteinExistence type="predicted"/>
<dbReference type="GO" id="GO:0019941">
    <property type="term" value="P:modification-dependent protein catabolic process"/>
    <property type="evidence" value="ECO:0007669"/>
    <property type="project" value="InterPro"/>
</dbReference>
<gene>
    <name evidence="1" type="ORF">METZ01_LOCUS150439</name>
</gene>
<organism evidence="1">
    <name type="scientific">marine metagenome</name>
    <dbReference type="NCBI Taxonomy" id="408172"/>
    <lineage>
        <taxon>unclassified sequences</taxon>
        <taxon>metagenomes</taxon>
        <taxon>ecological metagenomes</taxon>
    </lineage>
</organism>
<feature type="non-terminal residue" evidence="1">
    <location>
        <position position="126"/>
    </location>
</feature>
<dbReference type="PANTHER" id="PTHR42307:SF2">
    <property type="entry name" value="PUP DEAMIDASE_DEPUPYLASE"/>
    <property type="match status" value="1"/>
</dbReference>
<name>A0A382A7R6_9ZZZZ</name>
<dbReference type="GO" id="GO:0016811">
    <property type="term" value="F:hydrolase activity, acting on carbon-nitrogen (but not peptide) bonds, in linear amides"/>
    <property type="evidence" value="ECO:0007669"/>
    <property type="project" value="TreeGrafter"/>
</dbReference>
<sequence>VKDSNPISASSFLINAYLSKTSGPGVSPNSPSVGWDFIDESPDIDIRGFAPIGSLPPEIEANLVNAVLTNGSRYYVDHAHPELSTPECLDPLSLLKWDRAGDEILINSMSAANEALPEGEEIIIYK</sequence>
<dbReference type="EMBL" id="UINC01024270">
    <property type="protein sequence ID" value="SVA97585.1"/>
    <property type="molecule type" value="Genomic_DNA"/>
</dbReference>
<dbReference type="GO" id="GO:0010498">
    <property type="term" value="P:proteasomal protein catabolic process"/>
    <property type="evidence" value="ECO:0007669"/>
    <property type="project" value="InterPro"/>
</dbReference>
<dbReference type="GO" id="GO:0070490">
    <property type="term" value="P:protein pupylation"/>
    <property type="evidence" value="ECO:0007669"/>
    <property type="project" value="TreeGrafter"/>
</dbReference>
<dbReference type="AlphaFoldDB" id="A0A382A7R6"/>
<reference evidence="1" key="1">
    <citation type="submission" date="2018-05" db="EMBL/GenBank/DDBJ databases">
        <authorList>
            <person name="Lanie J.A."/>
            <person name="Ng W.-L."/>
            <person name="Kazmierczak K.M."/>
            <person name="Andrzejewski T.M."/>
            <person name="Davidsen T.M."/>
            <person name="Wayne K.J."/>
            <person name="Tettelin H."/>
            <person name="Glass J.I."/>
            <person name="Rusch D."/>
            <person name="Podicherti R."/>
            <person name="Tsui H.-C.T."/>
            <person name="Winkler M.E."/>
        </authorList>
    </citation>
    <scope>NUCLEOTIDE SEQUENCE</scope>
</reference>
<feature type="non-terminal residue" evidence="1">
    <location>
        <position position="1"/>
    </location>
</feature>
<dbReference type="InterPro" id="IPR004347">
    <property type="entry name" value="Pup_ligase/deamidase"/>
</dbReference>
<accession>A0A382A7R6</accession>
<dbReference type="Pfam" id="PF03136">
    <property type="entry name" value="Pup_ligase"/>
    <property type="match status" value="1"/>
</dbReference>